<protein>
    <submittedName>
        <fullName evidence="2">Bile-acid 7-alpha dehydratase</fullName>
    </submittedName>
</protein>
<feature type="domain" description="SnoaL-like" evidence="1">
    <location>
        <begin position="10"/>
        <end position="138"/>
    </location>
</feature>
<dbReference type="AlphaFoldDB" id="A0A0J8AYS7"/>
<dbReference type="Proteomes" id="UP000052268">
    <property type="component" value="Unassembled WGS sequence"/>
</dbReference>
<dbReference type="InterPro" id="IPR037401">
    <property type="entry name" value="SnoaL-like"/>
</dbReference>
<proteinExistence type="predicted"/>
<dbReference type="EMBL" id="JACU01000002">
    <property type="protein sequence ID" value="KMS59335.1"/>
    <property type="molecule type" value="Genomic_DNA"/>
</dbReference>
<evidence type="ECO:0000313" key="2">
    <source>
        <dbReference type="EMBL" id="KMS59335.1"/>
    </source>
</evidence>
<gene>
    <name evidence="2" type="ORF">V474_08990</name>
</gene>
<evidence type="ECO:0000313" key="3">
    <source>
        <dbReference type="Proteomes" id="UP000052268"/>
    </source>
</evidence>
<dbReference type="RefSeq" id="WP_059150111.1">
    <property type="nucleotide sequence ID" value="NZ_KQ130452.1"/>
</dbReference>
<dbReference type="OrthoDB" id="7851780at2"/>
<reference evidence="2 3" key="1">
    <citation type="journal article" date="2015" name="G3 (Bethesda)">
        <title>Insights into Ongoing Evolution of the Hexachlorocyclohexane Catabolic Pathway from Comparative Genomics of Ten Sphingomonadaceae Strains.</title>
        <authorList>
            <person name="Pearce S.L."/>
            <person name="Oakeshott J.G."/>
            <person name="Pandey G."/>
        </authorList>
    </citation>
    <scope>NUCLEOTIDE SEQUENCE [LARGE SCALE GENOMIC DNA]</scope>
    <source>
        <strain evidence="2 3">LL02</strain>
    </source>
</reference>
<dbReference type="PATRIC" id="fig|1114963.3.peg.699"/>
<dbReference type="Pfam" id="PF13577">
    <property type="entry name" value="SnoaL_4"/>
    <property type="match status" value="1"/>
</dbReference>
<comment type="caution">
    <text evidence="2">The sequence shown here is derived from an EMBL/GenBank/DDBJ whole genome shotgun (WGS) entry which is preliminary data.</text>
</comment>
<dbReference type="Gene3D" id="3.10.450.50">
    <property type="match status" value="1"/>
</dbReference>
<dbReference type="InterPro" id="IPR032710">
    <property type="entry name" value="NTF2-like_dom_sf"/>
</dbReference>
<organism evidence="2 3">
    <name type="scientific">Novosphingobium barchaimii LL02</name>
    <dbReference type="NCBI Taxonomy" id="1114963"/>
    <lineage>
        <taxon>Bacteria</taxon>
        <taxon>Pseudomonadati</taxon>
        <taxon>Pseudomonadota</taxon>
        <taxon>Alphaproteobacteria</taxon>
        <taxon>Sphingomonadales</taxon>
        <taxon>Sphingomonadaceae</taxon>
        <taxon>Novosphingobium</taxon>
    </lineage>
</organism>
<dbReference type="SUPFAM" id="SSF54427">
    <property type="entry name" value="NTF2-like"/>
    <property type="match status" value="1"/>
</dbReference>
<accession>A0A0J8AYS7</accession>
<keyword evidence="3" id="KW-1185">Reference proteome</keyword>
<evidence type="ECO:0000259" key="1">
    <source>
        <dbReference type="Pfam" id="PF13577"/>
    </source>
</evidence>
<name>A0A0J8AYS7_9SPHN</name>
<sequence length="151" mass="16942">MTPKARDPRDVADILAIQALKARYARFGDTKDWPAFRACLADDYHCLVTGAPRSSADHPNAYEVHGADAFVANAMTMVADIQPIHQLSLPEITITSDTTATGIWALHDLLIAPHYIFRGWGHYHDDYVKVGGSWKIRKSVVTRIRVEETWL</sequence>